<dbReference type="AlphaFoldDB" id="A0A1H7J2F3"/>
<reference evidence="2" key="1">
    <citation type="submission" date="2016-10" db="EMBL/GenBank/DDBJ databases">
        <authorList>
            <person name="Varghese N."/>
            <person name="Submissions S."/>
        </authorList>
    </citation>
    <scope>NUCLEOTIDE SEQUENCE [LARGE SCALE GENOMIC DNA]</scope>
    <source>
        <strain evidence="2">ACV-9</strain>
    </source>
</reference>
<name>A0A1H7J2F3_9FIRM</name>
<protein>
    <submittedName>
        <fullName evidence="1">Uncharacterized protein</fullName>
    </submittedName>
</protein>
<proteinExistence type="predicted"/>
<sequence>MGDIGIIARRLEGGSRVQYGWCGNGGYFKSAGLRLLSWYEEADLVEYLFGLGQTGLIGKPGSENGGERALLTHRLDGTPFCLGKSEREIFSQIAFIDYGYFYDLDNTWYYVIPEPFRIKVPLWYIYKHLDAEKYEFEERYMLNKQVATYILEDYYKVDLDFQDLIQSKYPQGIAYIKDDVLQFRNPCYRIWKNYKFIYDYFDDWILVKTSEDYSHIEELVLKKNQESDKARRIETIDW</sequence>
<evidence type="ECO:0000313" key="2">
    <source>
        <dbReference type="Proteomes" id="UP000182321"/>
    </source>
</evidence>
<dbReference type="RefSeq" id="WP_074790800.1">
    <property type="nucleotide sequence ID" value="NZ_FNZX01000008.1"/>
</dbReference>
<keyword evidence="2" id="KW-1185">Reference proteome</keyword>
<evidence type="ECO:0000313" key="1">
    <source>
        <dbReference type="EMBL" id="SEK68786.1"/>
    </source>
</evidence>
<accession>A0A1H7J2F3</accession>
<gene>
    <name evidence="1" type="ORF">SAMN02910377_01570</name>
</gene>
<organism evidence="1 2">
    <name type="scientific">Pseudobutyrivibrio ruminis</name>
    <dbReference type="NCBI Taxonomy" id="46206"/>
    <lineage>
        <taxon>Bacteria</taxon>
        <taxon>Bacillati</taxon>
        <taxon>Bacillota</taxon>
        <taxon>Clostridia</taxon>
        <taxon>Lachnospirales</taxon>
        <taxon>Lachnospiraceae</taxon>
        <taxon>Pseudobutyrivibrio</taxon>
    </lineage>
</organism>
<dbReference type="Proteomes" id="UP000182321">
    <property type="component" value="Unassembled WGS sequence"/>
</dbReference>
<dbReference type="EMBL" id="FNZX01000008">
    <property type="protein sequence ID" value="SEK68786.1"/>
    <property type="molecule type" value="Genomic_DNA"/>
</dbReference>